<protein>
    <submittedName>
        <fullName evidence="4">Uncharacterized protein</fullName>
    </submittedName>
</protein>
<dbReference type="EMBL" id="BBWU01000001">
    <property type="protein sequence ID" value="GAO37861.1"/>
    <property type="molecule type" value="Genomic_DNA"/>
</dbReference>
<reference evidence="4 5" key="1">
    <citation type="submission" date="2015-04" db="EMBL/GenBank/DDBJ databases">
        <title>Whole genome shotgun sequence of Sphingomonas changbaiensis NBRC 104936.</title>
        <authorList>
            <person name="Katano-Makiyama Y."/>
            <person name="Hosoyama A."/>
            <person name="Hashimoto M."/>
            <person name="Noguchi M."/>
            <person name="Tsuchikane K."/>
            <person name="Ohji S."/>
            <person name="Yamazoe A."/>
            <person name="Ichikawa N."/>
            <person name="Kimura A."/>
            <person name="Fujita N."/>
        </authorList>
    </citation>
    <scope>NUCLEOTIDE SEQUENCE [LARGE SCALE GENOMIC DNA]</scope>
    <source>
        <strain evidence="4 5">NBRC 104936</strain>
    </source>
</reference>
<dbReference type="InterPro" id="IPR051495">
    <property type="entry name" value="Epithelial_Barrier/Signaling"/>
</dbReference>
<evidence type="ECO:0000313" key="5">
    <source>
        <dbReference type="Proteomes" id="UP000033202"/>
    </source>
</evidence>
<name>A0A0E9MKB7_9SPHN</name>
<dbReference type="PANTHER" id="PTHR13802">
    <property type="entry name" value="MUCIN 4-RELATED"/>
    <property type="match status" value="1"/>
</dbReference>
<dbReference type="GO" id="GO:0007160">
    <property type="term" value="P:cell-matrix adhesion"/>
    <property type="evidence" value="ECO:0007669"/>
    <property type="project" value="InterPro"/>
</dbReference>
<feature type="chain" id="PRO_5002429097" evidence="1">
    <location>
        <begin position="24"/>
        <end position="606"/>
    </location>
</feature>
<evidence type="ECO:0000256" key="1">
    <source>
        <dbReference type="SAM" id="SignalP"/>
    </source>
</evidence>
<sequence length="606" mass="65465">MAHKLIMSRAIFAAALTGWPLFPALSVSGILPANDDGSTNLLQIDFDFTFYGQTYHSLYVNNNGNVTFSAPLSVFTPNAFPSAGPAIIAPFWADVDTRNGKGIVSYSGDANAFNVSWSRVGYYDATRVGNVDTRNTFSLSLQRNNGILFQYGLMNWTTGDASGGSGGFGGTPATLGINAGDGRQAQVLARYSGPNVSDLDGTRWYFQTDSAQLTTPLFKQFNAPWGAQHTLNSVSDIMTQTGCFVTSTAMVLNAIGHNVDPGQLNTFLRSYMVGGNLSYASMPQALAYGQTDGTLGPPVRFSSTQISNSVGFDYAKLADLIDKDGPVILRVPSRNHGEFNYGPEVHAVVAWKVDTATNTIYIRDPGWSTSPGTLGEYVDYVNAYVRAQGHPEWQLKNADGTVSGRDLSFFFRASNGGAFSTNRATFVDVLTPFKKQIIQGSVNSPIELVITDPKGRRLGYDPQSAMFYNDIPDSEYFREGVATDASDDSQPLLGRLGPISFFIGDFLPGEYTFQLFGIANGDWSLDFGVSDPLRGFNPFQFTKSGQAQAGFQATFTFNVPASGPAAVPEPFSWAMMTAGFALAGACARRRVLRPYRGCFGVQPGKY</sequence>
<dbReference type="STRING" id="1219043.SCH01S_01_00240"/>
<dbReference type="Pfam" id="PF06119">
    <property type="entry name" value="NIDO"/>
    <property type="match status" value="2"/>
</dbReference>
<dbReference type="AlphaFoldDB" id="A0A0E9MKB7"/>
<feature type="signal peptide" evidence="1">
    <location>
        <begin position="1"/>
        <end position="23"/>
    </location>
</feature>
<dbReference type="Proteomes" id="UP000033202">
    <property type="component" value="Unassembled WGS sequence"/>
</dbReference>
<evidence type="ECO:0000259" key="3">
    <source>
        <dbReference type="Pfam" id="PF13529"/>
    </source>
</evidence>
<organism evidence="4 5">
    <name type="scientific">Sphingomonas changbaiensis NBRC 104936</name>
    <dbReference type="NCBI Taxonomy" id="1219043"/>
    <lineage>
        <taxon>Bacteria</taxon>
        <taxon>Pseudomonadati</taxon>
        <taxon>Pseudomonadota</taxon>
        <taxon>Alphaproteobacteria</taxon>
        <taxon>Sphingomonadales</taxon>
        <taxon>Sphingomonadaceae</taxon>
        <taxon>Sphingomonas</taxon>
    </lineage>
</organism>
<evidence type="ECO:0000259" key="2">
    <source>
        <dbReference type="Pfam" id="PF06119"/>
    </source>
</evidence>
<dbReference type="InterPro" id="IPR039564">
    <property type="entry name" value="Peptidase_C39-like"/>
</dbReference>
<dbReference type="Gene3D" id="3.90.70.10">
    <property type="entry name" value="Cysteine proteinases"/>
    <property type="match status" value="1"/>
</dbReference>
<proteinExistence type="predicted"/>
<dbReference type="PANTHER" id="PTHR13802:SF59">
    <property type="entry name" value="SUSHI DOMAIN-CONTAINING PROTEIN 2"/>
    <property type="match status" value="1"/>
</dbReference>
<keyword evidence="5" id="KW-1185">Reference proteome</keyword>
<dbReference type="NCBIfam" id="NF035944">
    <property type="entry name" value="PEPxxWA-CTERM"/>
    <property type="match status" value="1"/>
</dbReference>
<dbReference type="InterPro" id="IPR003886">
    <property type="entry name" value="NIDO_dom"/>
</dbReference>
<accession>A0A0E9MKB7</accession>
<gene>
    <name evidence="4" type="ORF">SCH01S_01_00240</name>
</gene>
<feature type="domain" description="NIDO" evidence="2">
    <location>
        <begin position="57"/>
        <end position="110"/>
    </location>
</feature>
<feature type="domain" description="Peptidase C39-like" evidence="3">
    <location>
        <begin position="216"/>
        <end position="365"/>
    </location>
</feature>
<evidence type="ECO:0000313" key="4">
    <source>
        <dbReference type="EMBL" id="GAO37861.1"/>
    </source>
</evidence>
<keyword evidence="1" id="KW-0732">Signal</keyword>
<comment type="caution">
    <text evidence="4">The sequence shown here is derived from an EMBL/GenBank/DDBJ whole genome shotgun (WGS) entry which is preliminary data.</text>
</comment>
<dbReference type="Pfam" id="PF13529">
    <property type="entry name" value="Peptidase_C39_2"/>
    <property type="match status" value="1"/>
</dbReference>
<feature type="domain" description="NIDO" evidence="2">
    <location>
        <begin position="111"/>
        <end position="199"/>
    </location>
</feature>